<sequence length="327" mass="39549">MEGCEIYRFSGQHFEKFWVTDPHRIKSHISEESKVWINIQDINNQTFMEEIKEVFNIHPLIYEDLTHPTQRPKIEFFDDFIFITIRMIYSPNRKLNQVKSEKISLLFGNHFILTFQENPEDVFDPIRARLENPQGKMRKLGTDYFSYTLLDAIIDHYFHILEIIVDEMEHLENKLLNKSKSFQLSAVYTQRKHIEFIRRNIWPIRELLSQWKKSDHHLIRKKNLIYINDAYDHCIEIIENLELQKESVNSLVEMYMAQLNIRQNEVMKTLTIIATIFIPLTFLAGVYGMNFENMPELQWQYGYLYTWVTFVSVTLVLIYYFKKRRWL</sequence>
<name>A0ABV9T2Y5_9BACT</name>
<evidence type="ECO:0000256" key="4">
    <source>
        <dbReference type="ARBA" id="ARBA00022475"/>
    </source>
</evidence>
<comment type="function">
    <text evidence="8">Mediates influx of magnesium ions.</text>
</comment>
<evidence type="ECO:0000313" key="9">
    <source>
        <dbReference type="EMBL" id="MFC4872953.1"/>
    </source>
</evidence>
<dbReference type="Gene3D" id="3.30.460.20">
    <property type="entry name" value="CorA soluble domain-like"/>
    <property type="match status" value="1"/>
</dbReference>
<reference evidence="10" key="1">
    <citation type="journal article" date="2019" name="Int. J. Syst. Evol. Microbiol.">
        <title>The Global Catalogue of Microorganisms (GCM) 10K type strain sequencing project: providing services to taxonomists for standard genome sequencing and annotation.</title>
        <authorList>
            <consortium name="The Broad Institute Genomics Platform"/>
            <consortium name="The Broad Institute Genome Sequencing Center for Infectious Disease"/>
            <person name="Wu L."/>
            <person name="Ma J."/>
        </authorList>
    </citation>
    <scope>NUCLEOTIDE SEQUENCE [LARGE SCALE GENOMIC DNA]</scope>
    <source>
        <strain evidence="10">CGMCC 4.7466</strain>
    </source>
</reference>
<dbReference type="Proteomes" id="UP001595818">
    <property type="component" value="Unassembled WGS sequence"/>
</dbReference>
<keyword evidence="5 8" id="KW-0812">Transmembrane</keyword>
<dbReference type="RefSeq" id="WP_377065536.1">
    <property type="nucleotide sequence ID" value="NZ_JBHSJJ010000008.1"/>
</dbReference>
<evidence type="ECO:0000256" key="8">
    <source>
        <dbReference type="RuleBase" id="RU362010"/>
    </source>
</evidence>
<dbReference type="PANTHER" id="PTHR46494:SF1">
    <property type="entry name" value="CORA FAMILY METAL ION TRANSPORTER (EUROFUNG)"/>
    <property type="match status" value="1"/>
</dbReference>
<dbReference type="Gene3D" id="1.20.58.340">
    <property type="entry name" value="Magnesium transport protein CorA, transmembrane region"/>
    <property type="match status" value="2"/>
</dbReference>
<dbReference type="Pfam" id="PF01544">
    <property type="entry name" value="CorA"/>
    <property type="match status" value="1"/>
</dbReference>
<dbReference type="CDD" id="cd12828">
    <property type="entry name" value="TmCorA-like_1"/>
    <property type="match status" value="1"/>
</dbReference>
<keyword evidence="7 8" id="KW-0472">Membrane</keyword>
<evidence type="ECO:0000256" key="6">
    <source>
        <dbReference type="ARBA" id="ARBA00022989"/>
    </source>
</evidence>
<dbReference type="InterPro" id="IPR002523">
    <property type="entry name" value="MgTranspt_CorA/ZnTranspt_ZntB"/>
</dbReference>
<feature type="transmembrane region" description="Helical" evidence="8">
    <location>
        <begin position="301"/>
        <end position="321"/>
    </location>
</feature>
<keyword evidence="8" id="KW-0460">Magnesium</keyword>
<dbReference type="SUPFAM" id="SSF143865">
    <property type="entry name" value="CorA soluble domain-like"/>
    <property type="match status" value="1"/>
</dbReference>
<evidence type="ECO:0000256" key="7">
    <source>
        <dbReference type="ARBA" id="ARBA00023136"/>
    </source>
</evidence>
<proteinExistence type="inferred from homology"/>
<dbReference type="InterPro" id="IPR045863">
    <property type="entry name" value="CorA_TM1_TM2"/>
</dbReference>
<dbReference type="InterPro" id="IPR045861">
    <property type="entry name" value="CorA_cytoplasmic_dom"/>
</dbReference>
<evidence type="ECO:0000313" key="10">
    <source>
        <dbReference type="Proteomes" id="UP001595818"/>
    </source>
</evidence>
<comment type="similarity">
    <text evidence="2 8">Belongs to the CorA metal ion transporter (MIT) (TC 1.A.35) family.</text>
</comment>
<keyword evidence="3 8" id="KW-0813">Transport</keyword>
<evidence type="ECO:0000256" key="3">
    <source>
        <dbReference type="ARBA" id="ARBA00022448"/>
    </source>
</evidence>
<evidence type="ECO:0000256" key="5">
    <source>
        <dbReference type="ARBA" id="ARBA00022692"/>
    </source>
</evidence>
<dbReference type="NCBIfam" id="TIGR00383">
    <property type="entry name" value="corA"/>
    <property type="match status" value="1"/>
</dbReference>
<comment type="caution">
    <text evidence="9">The sequence shown here is derived from an EMBL/GenBank/DDBJ whole genome shotgun (WGS) entry which is preliminary data.</text>
</comment>
<keyword evidence="10" id="KW-1185">Reference proteome</keyword>
<feature type="transmembrane region" description="Helical" evidence="8">
    <location>
        <begin position="270"/>
        <end position="289"/>
    </location>
</feature>
<accession>A0ABV9T2Y5</accession>
<dbReference type="PANTHER" id="PTHR46494">
    <property type="entry name" value="CORA FAMILY METAL ION TRANSPORTER (EUROFUNG)"/>
    <property type="match status" value="1"/>
</dbReference>
<keyword evidence="4 8" id="KW-1003">Cell membrane</keyword>
<dbReference type="EMBL" id="JBHSJJ010000008">
    <property type="protein sequence ID" value="MFC4872953.1"/>
    <property type="molecule type" value="Genomic_DNA"/>
</dbReference>
<dbReference type="SUPFAM" id="SSF144083">
    <property type="entry name" value="Magnesium transport protein CorA, transmembrane region"/>
    <property type="match status" value="1"/>
</dbReference>
<dbReference type="InterPro" id="IPR004488">
    <property type="entry name" value="Mg/Co-transport_prot_CorA"/>
</dbReference>
<evidence type="ECO:0000256" key="1">
    <source>
        <dbReference type="ARBA" id="ARBA00004651"/>
    </source>
</evidence>
<keyword evidence="6 8" id="KW-1133">Transmembrane helix</keyword>
<keyword evidence="8" id="KW-0406">Ion transport</keyword>
<gene>
    <name evidence="8 9" type="primary">corA</name>
    <name evidence="9" type="ORF">ACFPFU_14745</name>
</gene>
<comment type="subcellular location">
    <subcellularLocation>
        <location evidence="1">Cell membrane</location>
        <topology evidence="1">Multi-pass membrane protein</topology>
    </subcellularLocation>
    <subcellularLocation>
        <location evidence="8">Membrane</location>
        <topology evidence="8">Multi-pass membrane protein</topology>
    </subcellularLocation>
</comment>
<organism evidence="9 10">
    <name type="scientific">Negadavirga shengliensis</name>
    <dbReference type="NCBI Taxonomy" id="1389218"/>
    <lineage>
        <taxon>Bacteria</taxon>
        <taxon>Pseudomonadati</taxon>
        <taxon>Bacteroidota</taxon>
        <taxon>Cytophagia</taxon>
        <taxon>Cytophagales</taxon>
        <taxon>Cyclobacteriaceae</taxon>
        <taxon>Negadavirga</taxon>
    </lineage>
</organism>
<protein>
    <recommendedName>
        <fullName evidence="8">Magnesium transport protein CorA</fullName>
    </recommendedName>
</protein>
<evidence type="ECO:0000256" key="2">
    <source>
        <dbReference type="ARBA" id="ARBA00009765"/>
    </source>
</evidence>